<proteinExistence type="predicted"/>
<geneLocation type="mitochondrion" evidence="2"/>
<feature type="compositionally biased region" description="Basic and acidic residues" evidence="1">
    <location>
        <begin position="1"/>
        <end position="15"/>
    </location>
</feature>
<gene>
    <name evidence="2" type="ORF">AEK19_MT1905</name>
</gene>
<accession>A0A1Y0B3V9</accession>
<dbReference type="EMBL" id="KY774314">
    <property type="protein sequence ID" value="ART32073.1"/>
    <property type="molecule type" value="Genomic_DNA"/>
</dbReference>
<dbReference type="AlphaFoldDB" id="A0A1Y0B3V9"/>
<feature type="region of interest" description="Disordered" evidence="1">
    <location>
        <begin position="1"/>
        <end position="31"/>
    </location>
</feature>
<feature type="compositionally biased region" description="Polar residues" evidence="1">
    <location>
        <begin position="20"/>
        <end position="31"/>
    </location>
</feature>
<protein>
    <submittedName>
        <fullName evidence="2">Uncharacterized protein</fullName>
    </submittedName>
</protein>
<name>A0A1Y0B3V9_9LAMI</name>
<evidence type="ECO:0000256" key="1">
    <source>
        <dbReference type="SAM" id="MobiDB-lite"/>
    </source>
</evidence>
<evidence type="ECO:0000313" key="2">
    <source>
        <dbReference type="EMBL" id="ART32073.1"/>
    </source>
</evidence>
<reference evidence="2" key="1">
    <citation type="submission" date="2017-03" db="EMBL/GenBank/DDBJ databases">
        <title>The mitochondrial genome of the carnivorous plant Utricularia reniformis (Lentibulariaceae): structure, comparative analysis and evolutionary landmarks.</title>
        <authorList>
            <person name="Silva S.R."/>
            <person name="Alvarenga D.O."/>
            <person name="Michael T.P."/>
            <person name="Miranda V.F.O."/>
            <person name="Varani A.M."/>
        </authorList>
    </citation>
    <scope>NUCLEOTIDE SEQUENCE</scope>
</reference>
<organism evidence="2">
    <name type="scientific">Utricularia reniformis</name>
    <dbReference type="NCBI Taxonomy" id="192314"/>
    <lineage>
        <taxon>Eukaryota</taxon>
        <taxon>Viridiplantae</taxon>
        <taxon>Streptophyta</taxon>
        <taxon>Embryophyta</taxon>
        <taxon>Tracheophyta</taxon>
        <taxon>Spermatophyta</taxon>
        <taxon>Magnoliopsida</taxon>
        <taxon>eudicotyledons</taxon>
        <taxon>Gunneridae</taxon>
        <taxon>Pentapetalae</taxon>
        <taxon>asterids</taxon>
        <taxon>lamiids</taxon>
        <taxon>Lamiales</taxon>
        <taxon>Lentibulariaceae</taxon>
        <taxon>Utricularia</taxon>
    </lineage>
</organism>
<sequence>MLNYQEKQDFYSSDRRVKKNTNTAHSISAEKSTAAWSRSHPLFFQDSITGAASRAYSGIFSYLLIQVIRRPGGYSESDPVLNPNH</sequence>
<keyword evidence="2" id="KW-0496">Mitochondrion</keyword>